<sequence length="123" mass="13485">MKITTAISVLALAVLGHASPIPTERISSLTDCRSTIKWCQSANYRGTCQTTRGAVVGKCYEMNPDYIGTLASVQHDSGLTCYYYQSQYCETNTYTTAAGNTARLPANNNINSWMCDLTSQLPR</sequence>
<dbReference type="Proteomes" id="UP001303473">
    <property type="component" value="Unassembled WGS sequence"/>
</dbReference>
<evidence type="ECO:0000313" key="2">
    <source>
        <dbReference type="EMBL" id="KAK3935577.1"/>
    </source>
</evidence>
<comment type="caution">
    <text evidence="2">The sequence shown here is derived from an EMBL/GenBank/DDBJ whole genome shotgun (WGS) entry which is preliminary data.</text>
</comment>
<dbReference type="EMBL" id="MU853917">
    <property type="protein sequence ID" value="KAK3935577.1"/>
    <property type="molecule type" value="Genomic_DNA"/>
</dbReference>
<accession>A0AAN6N157</accession>
<keyword evidence="3" id="KW-1185">Reference proteome</keyword>
<feature type="signal peptide" evidence="1">
    <location>
        <begin position="1"/>
        <end position="18"/>
    </location>
</feature>
<dbReference type="AlphaFoldDB" id="A0AAN6N157"/>
<feature type="chain" id="PRO_5042839077" evidence="1">
    <location>
        <begin position="19"/>
        <end position="123"/>
    </location>
</feature>
<organism evidence="2 3">
    <name type="scientific">Diplogelasinospora grovesii</name>
    <dbReference type="NCBI Taxonomy" id="303347"/>
    <lineage>
        <taxon>Eukaryota</taxon>
        <taxon>Fungi</taxon>
        <taxon>Dikarya</taxon>
        <taxon>Ascomycota</taxon>
        <taxon>Pezizomycotina</taxon>
        <taxon>Sordariomycetes</taxon>
        <taxon>Sordariomycetidae</taxon>
        <taxon>Sordariales</taxon>
        <taxon>Diplogelasinosporaceae</taxon>
        <taxon>Diplogelasinospora</taxon>
    </lineage>
</organism>
<name>A0AAN6N157_9PEZI</name>
<gene>
    <name evidence="2" type="ORF">QBC46DRAFT_422083</name>
</gene>
<evidence type="ECO:0000256" key="1">
    <source>
        <dbReference type="SAM" id="SignalP"/>
    </source>
</evidence>
<keyword evidence="1" id="KW-0732">Signal</keyword>
<reference evidence="3" key="1">
    <citation type="journal article" date="2023" name="Mol. Phylogenet. Evol.">
        <title>Genome-scale phylogeny and comparative genomics of the fungal order Sordariales.</title>
        <authorList>
            <person name="Hensen N."/>
            <person name="Bonometti L."/>
            <person name="Westerberg I."/>
            <person name="Brannstrom I.O."/>
            <person name="Guillou S."/>
            <person name="Cros-Aarteil S."/>
            <person name="Calhoun S."/>
            <person name="Haridas S."/>
            <person name="Kuo A."/>
            <person name="Mondo S."/>
            <person name="Pangilinan J."/>
            <person name="Riley R."/>
            <person name="LaButti K."/>
            <person name="Andreopoulos B."/>
            <person name="Lipzen A."/>
            <person name="Chen C."/>
            <person name="Yan M."/>
            <person name="Daum C."/>
            <person name="Ng V."/>
            <person name="Clum A."/>
            <person name="Steindorff A."/>
            <person name="Ohm R.A."/>
            <person name="Martin F."/>
            <person name="Silar P."/>
            <person name="Natvig D.O."/>
            <person name="Lalanne C."/>
            <person name="Gautier V."/>
            <person name="Ament-Velasquez S.L."/>
            <person name="Kruys A."/>
            <person name="Hutchinson M.I."/>
            <person name="Powell A.J."/>
            <person name="Barry K."/>
            <person name="Miller A.N."/>
            <person name="Grigoriev I.V."/>
            <person name="Debuchy R."/>
            <person name="Gladieux P."/>
            <person name="Hiltunen Thoren M."/>
            <person name="Johannesson H."/>
        </authorList>
    </citation>
    <scope>NUCLEOTIDE SEQUENCE [LARGE SCALE GENOMIC DNA]</scope>
    <source>
        <strain evidence="3">CBS 340.73</strain>
    </source>
</reference>
<proteinExistence type="predicted"/>
<evidence type="ECO:0000313" key="3">
    <source>
        <dbReference type="Proteomes" id="UP001303473"/>
    </source>
</evidence>
<protein>
    <submittedName>
        <fullName evidence="2">Uncharacterized protein</fullName>
    </submittedName>
</protein>